<keyword evidence="10" id="KW-1185">Reference proteome</keyword>
<organism evidence="9 10">
    <name type="scientific">Ensifer canadensis</name>
    <dbReference type="NCBI Taxonomy" id="555315"/>
    <lineage>
        <taxon>Bacteria</taxon>
        <taxon>Pseudomonadati</taxon>
        <taxon>Pseudomonadota</taxon>
        <taxon>Alphaproteobacteria</taxon>
        <taxon>Hyphomicrobiales</taxon>
        <taxon>Rhizobiaceae</taxon>
        <taxon>Sinorhizobium/Ensifer group</taxon>
        <taxon>Ensifer</taxon>
    </lineage>
</organism>
<keyword evidence="6 8" id="KW-1133">Transmembrane helix</keyword>
<evidence type="ECO:0000256" key="6">
    <source>
        <dbReference type="ARBA" id="ARBA00022989"/>
    </source>
</evidence>
<keyword evidence="7 8" id="KW-0472">Membrane</keyword>
<dbReference type="AlphaFoldDB" id="A0AAW4FL97"/>
<feature type="transmembrane region" description="Helical" evidence="8">
    <location>
        <begin position="172"/>
        <end position="196"/>
    </location>
</feature>
<evidence type="ECO:0000256" key="3">
    <source>
        <dbReference type="ARBA" id="ARBA00022475"/>
    </source>
</evidence>
<accession>A0AAW4FL97</accession>
<evidence type="ECO:0000256" key="7">
    <source>
        <dbReference type="ARBA" id="ARBA00023136"/>
    </source>
</evidence>
<feature type="transmembrane region" description="Helical" evidence="8">
    <location>
        <begin position="107"/>
        <end position="130"/>
    </location>
</feature>
<keyword evidence="2" id="KW-0813">Transport</keyword>
<gene>
    <name evidence="9" type="ORF">GFB56_19110</name>
</gene>
<dbReference type="Pfam" id="PF02653">
    <property type="entry name" value="BPD_transp_2"/>
    <property type="match status" value="1"/>
</dbReference>
<evidence type="ECO:0000256" key="2">
    <source>
        <dbReference type="ARBA" id="ARBA00022448"/>
    </source>
</evidence>
<evidence type="ECO:0000256" key="1">
    <source>
        <dbReference type="ARBA" id="ARBA00004651"/>
    </source>
</evidence>
<evidence type="ECO:0000256" key="5">
    <source>
        <dbReference type="ARBA" id="ARBA00022692"/>
    </source>
</evidence>
<dbReference type="RefSeq" id="WP_057216568.1">
    <property type="nucleotide sequence ID" value="NZ_CP083374.1"/>
</dbReference>
<comment type="caution">
    <text evidence="9">The sequence shown here is derived from an EMBL/GenBank/DDBJ whole genome shotgun (WGS) entry which is preliminary data.</text>
</comment>
<keyword evidence="5 8" id="KW-0812">Transmembrane</keyword>
<protein>
    <submittedName>
        <fullName evidence="9">ABC transporter permease</fullName>
    </submittedName>
</protein>
<evidence type="ECO:0000313" key="10">
    <source>
        <dbReference type="Proteomes" id="UP000744980"/>
    </source>
</evidence>
<reference evidence="9 10" key="1">
    <citation type="submission" date="2020-01" db="EMBL/GenBank/DDBJ databases">
        <title>Draft genome assembly of Ensifer adhaerens T173.</title>
        <authorList>
            <person name="Craig J.E."/>
            <person name="Stinchcombe J.R."/>
        </authorList>
    </citation>
    <scope>NUCLEOTIDE SEQUENCE [LARGE SCALE GENOMIC DNA]</scope>
    <source>
        <strain evidence="9 10">T173</strain>
    </source>
</reference>
<evidence type="ECO:0000313" key="9">
    <source>
        <dbReference type="EMBL" id="MBM3092894.1"/>
    </source>
</evidence>
<feature type="transmembrane region" description="Helical" evidence="8">
    <location>
        <begin position="298"/>
        <end position="322"/>
    </location>
</feature>
<dbReference type="PANTHER" id="PTHR32196:SF21">
    <property type="entry name" value="ABC TRANSPORTER PERMEASE PROTEIN YPHD-RELATED"/>
    <property type="match status" value="1"/>
</dbReference>
<sequence length="332" mass="34469">MATMLDQTIAHKQRTLGAAILANQTFWVFVAVVLACIFLSFATDSFATAKNLYNITRNATFVAIIALGMTLVIITGGIDLSVGSVLCLCSMVLAVVMHSGYSIEVGIVASVATALFIGAFNGVLIAYVGFPPFVVTLGMLSIARSLAMVASNNTVVFQFGPDHDKLLALGGGAWLFGIANPVIYMIVLTLLTGFVLRWTRLGRYIYAIGGNEHAATATGIPVRPIKVGVYMISALAAGVAGIIQTGWLGAVTTNIGAGMELQVIAAAVIGGANLAGGVGTALGALVGAALIEVIRNSLGLLGINAFWQGTFIGGATILAVLFDRIRNFRQTE</sequence>
<evidence type="ECO:0000256" key="4">
    <source>
        <dbReference type="ARBA" id="ARBA00022519"/>
    </source>
</evidence>
<dbReference type="CDD" id="cd06579">
    <property type="entry name" value="TM_PBP1_transp_AraH_like"/>
    <property type="match status" value="1"/>
</dbReference>
<keyword evidence="4" id="KW-0997">Cell inner membrane</keyword>
<dbReference type="EMBL" id="WXFA01000012">
    <property type="protein sequence ID" value="MBM3092894.1"/>
    <property type="molecule type" value="Genomic_DNA"/>
</dbReference>
<feature type="transmembrane region" description="Helical" evidence="8">
    <location>
        <begin position="263"/>
        <end position="291"/>
    </location>
</feature>
<feature type="transmembrane region" description="Helical" evidence="8">
    <location>
        <begin position="55"/>
        <end position="74"/>
    </location>
</feature>
<name>A0AAW4FL97_9HYPH</name>
<dbReference type="InterPro" id="IPR001851">
    <property type="entry name" value="ABC_transp_permease"/>
</dbReference>
<comment type="subcellular location">
    <subcellularLocation>
        <location evidence="1">Cell membrane</location>
        <topology evidence="1">Multi-pass membrane protein</topology>
    </subcellularLocation>
</comment>
<evidence type="ECO:0000256" key="8">
    <source>
        <dbReference type="SAM" id="Phobius"/>
    </source>
</evidence>
<dbReference type="PANTHER" id="PTHR32196">
    <property type="entry name" value="ABC TRANSPORTER PERMEASE PROTEIN YPHD-RELATED-RELATED"/>
    <property type="match status" value="1"/>
</dbReference>
<feature type="transmembrane region" description="Helical" evidence="8">
    <location>
        <begin position="229"/>
        <end position="251"/>
    </location>
</feature>
<feature type="transmembrane region" description="Helical" evidence="8">
    <location>
        <begin position="21"/>
        <end position="43"/>
    </location>
</feature>
<feature type="transmembrane region" description="Helical" evidence="8">
    <location>
        <begin position="81"/>
        <end position="101"/>
    </location>
</feature>
<dbReference type="GO" id="GO:0005886">
    <property type="term" value="C:plasma membrane"/>
    <property type="evidence" value="ECO:0007669"/>
    <property type="project" value="UniProtKB-SubCell"/>
</dbReference>
<dbReference type="GO" id="GO:0022857">
    <property type="term" value="F:transmembrane transporter activity"/>
    <property type="evidence" value="ECO:0007669"/>
    <property type="project" value="InterPro"/>
</dbReference>
<dbReference type="Proteomes" id="UP000744980">
    <property type="component" value="Unassembled WGS sequence"/>
</dbReference>
<proteinExistence type="predicted"/>
<keyword evidence="3" id="KW-1003">Cell membrane</keyword>